<feature type="region of interest" description="Disordered" evidence="1">
    <location>
        <begin position="1"/>
        <end position="31"/>
    </location>
</feature>
<sequence>MMQQHIITGHKLDIGRGHLRPHPPLTRNPQSYSNLTLILDRSSSQPHTMEPILVKTSHTERSPRFLWAATATSAAQTAPN</sequence>
<evidence type="ECO:0000256" key="1">
    <source>
        <dbReference type="SAM" id="MobiDB-lite"/>
    </source>
</evidence>
<protein>
    <submittedName>
        <fullName evidence="2">Uncharacterized protein</fullName>
    </submittedName>
</protein>
<dbReference type="InParanoid" id="A0A061GL90"/>
<name>A0A061GL90_THECC</name>
<organism evidence="2 3">
    <name type="scientific">Theobroma cacao</name>
    <name type="common">Cacao</name>
    <name type="synonym">Cocoa</name>
    <dbReference type="NCBI Taxonomy" id="3641"/>
    <lineage>
        <taxon>Eukaryota</taxon>
        <taxon>Viridiplantae</taxon>
        <taxon>Streptophyta</taxon>
        <taxon>Embryophyta</taxon>
        <taxon>Tracheophyta</taxon>
        <taxon>Spermatophyta</taxon>
        <taxon>Magnoliopsida</taxon>
        <taxon>eudicotyledons</taxon>
        <taxon>Gunneridae</taxon>
        <taxon>Pentapetalae</taxon>
        <taxon>rosids</taxon>
        <taxon>malvids</taxon>
        <taxon>Malvales</taxon>
        <taxon>Malvaceae</taxon>
        <taxon>Byttnerioideae</taxon>
        <taxon>Theobroma</taxon>
    </lineage>
</organism>
<evidence type="ECO:0000313" key="3">
    <source>
        <dbReference type="Proteomes" id="UP000026915"/>
    </source>
</evidence>
<accession>A0A061GL90</accession>
<dbReference type="HOGENOM" id="CLU_2594649_0_0_1"/>
<keyword evidence="3" id="KW-1185">Reference proteome</keyword>
<proteinExistence type="predicted"/>
<dbReference type="AlphaFoldDB" id="A0A061GL90"/>
<dbReference type="Proteomes" id="UP000026915">
    <property type="component" value="Chromosome 9"/>
</dbReference>
<reference evidence="2 3" key="1">
    <citation type="journal article" date="2013" name="Genome Biol.">
        <title>The genome sequence of the most widely cultivated cacao type and its use to identify candidate genes regulating pod color.</title>
        <authorList>
            <person name="Motamayor J.C."/>
            <person name="Mockaitis K."/>
            <person name="Schmutz J."/>
            <person name="Haiminen N."/>
            <person name="Iii D.L."/>
            <person name="Cornejo O."/>
            <person name="Findley S.D."/>
            <person name="Zheng P."/>
            <person name="Utro F."/>
            <person name="Royaert S."/>
            <person name="Saski C."/>
            <person name="Jenkins J."/>
            <person name="Podicheti R."/>
            <person name="Zhao M."/>
            <person name="Scheffler B.E."/>
            <person name="Stack J.C."/>
            <person name="Feltus F.A."/>
            <person name="Mustiga G.M."/>
            <person name="Amores F."/>
            <person name="Phillips W."/>
            <person name="Marelli J.P."/>
            <person name="May G.D."/>
            <person name="Shapiro H."/>
            <person name="Ma J."/>
            <person name="Bustamante C.D."/>
            <person name="Schnell R.J."/>
            <person name="Main D."/>
            <person name="Gilbert D."/>
            <person name="Parida L."/>
            <person name="Kuhn D.N."/>
        </authorList>
    </citation>
    <scope>NUCLEOTIDE SEQUENCE [LARGE SCALE GENOMIC DNA]</scope>
    <source>
        <strain evidence="3">cv. Matina 1-6</strain>
    </source>
</reference>
<dbReference type="Gramene" id="EOY30635">
    <property type="protein sequence ID" value="EOY30635"/>
    <property type="gene ID" value="TCM_037771"/>
</dbReference>
<gene>
    <name evidence="2" type="ORF">TCM_037771</name>
</gene>
<dbReference type="EMBL" id="CM001887">
    <property type="protein sequence ID" value="EOY30635.1"/>
    <property type="molecule type" value="Genomic_DNA"/>
</dbReference>
<evidence type="ECO:0000313" key="2">
    <source>
        <dbReference type="EMBL" id="EOY30635.1"/>
    </source>
</evidence>